<dbReference type="Proteomes" id="UP000199009">
    <property type="component" value="Chromosome I"/>
</dbReference>
<dbReference type="InterPro" id="IPR000424">
    <property type="entry name" value="Primosome_PriB/ssb"/>
</dbReference>
<evidence type="ECO:0000256" key="3">
    <source>
        <dbReference type="SAM" id="MobiDB-lite"/>
    </source>
</evidence>
<dbReference type="SUPFAM" id="SSF50249">
    <property type="entry name" value="Nucleic acid-binding proteins"/>
    <property type="match status" value="1"/>
</dbReference>
<feature type="region of interest" description="Disordered" evidence="3">
    <location>
        <begin position="117"/>
        <end position="141"/>
    </location>
</feature>
<dbReference type="RefSeq" id="WP_091490400.1">
    <property type="nucleotide sequence ID" value="NZ_LT629692.1"/>
</dbReference>
<dbReference type="EMBL" id="LT629692">
    <property type="protein sequence ID" value="SDH21001.1"/>
    <property type="molecule type" value="Genomic_DNA"/>
</dbReference>
<dbReference type="Gene3D" id="2.40.50.140">
    <property type="entry name" value="Nucleic acid-binding proteins"/>
    <property type="match status" value="1"/>
</dbReference>
<evidence type="ECO:0000256" key="2">
    <source>
        <dbReference type="PROSITE-ProRule" id="PRU00252"/>
    </source>
</evidence>
<dbReference type="GO" id="GO:0003697">
    <property type="term" value="F:single-stranded DNA binding"/>
    <property type="evidence" value="ECO:0007669"/>
    <property type="project" value="InterPro"/>
</dbReference>
<name>A0A1G8AJ85_9MICO</name>
<evidence type="ECO:0000256" key="1">
    <source>
        <dbReference type="ARBA" id="ARBA00023125"/>
    </source>
</evidence>
<reference evidence="4 5" key="1">
    <citation type="submission" date="2016-10" db="EMBL/GenBank/DDBJ databases">
        <authorList>
            <person name="de Groot N.N."/>
        </authorList>
    </citation>
    <scope>NUCLEOTIDE SEQUENCE [LARGE SCALE GENOMIC DNA]</scope>
    <source>
        <strain evidence="4 5">DSM 23142</strain>
    </source>
</reference>
<keyword evidence="5" id="KW-1185">Reference proteome</keyword>
<dbReference type="STRING" id="370764.SAMN04489810_2392"/>
<dbReference type="OrthoDB" id="4773434at2"/>
<gene>
    <name evidence="4" type="ORF">SAMN04489810_2392</name>
</gene>
<keyword evidence="1 2" id="KW-0238">DNA-binding</keyword>
<dbReference type="AlphaFoldDB" id="A0A1G8AJ85"/>
<dbReference type="Pfam" id="PF00436">
    <property type="entry name" value="SSB"/>
    <property type="match status" value="1"/>
</dbReference>
<proteinExistence type="predicted"/>
<accession>A0A1G8AJ85</accession>
<evidence type="ECO:0000313" key="5">
    <source>
        <dbReference type="Proteomes" id="UP000199009"/>
    </source>
</evidence>
<dbReference type="InterPro" id="IPR012340">
    <property type="entry name" value="NA-bd_OB-fold"/>
</dbReference>
<sequence>MMIQTQQSLSGFVASEPQLAFNAKGEARFWVRIGQEHFERNEDGTFTQMETTYHDLVMFRRNAERAYAMFNKGDAFIAEGYTHKTSRQRDGETIEVEEFVAKRLGHDSARTNYTLQRRRTVPPLAPATPSNSKPAVRPVSI</sequence>
<organism evidence="4 5">
    <name type="scientific">Microbacterium pygmaeum</name>
    <dbReference type="NCBI Taxonomy" id="370764"/>
    <lineage>
        <taxon>Bacteria</taxon>
        <taxon>Bacillati</taxon>
        <taxon>Actinomycetota</taxon>
        <taxon>Actinomycetes</taxon>
        <taxon>Micrococcales</taxon>
        <taxon>Microbacteriaceae</taxon>
        <taxon>Microbacterium</taxon>
    </lineage>
</organism>
<dbReference type="PROSITE" id="PS50935">
    <property type="entry name" value="SSB"/>
    <property type="match status" value="1"/>
</dbReference>
<evidence type="ECO:0000313" key="4">
    <source>
        <dbReference type="EMBL" id="SDH21001.1"/>
    </source>
</evidence>
<protein>
    <submittedName>
        <fullName evidence="4">Single-strand binding protein family protein</fullName>
    </submittedName>
</protein>